<dbReference type="Pfam" id="PF04055">
    <property type="entry name" value="Radical_SAM"/>
    <property type="match status" value="1"/>
</dbReference>
<evidence type="ECO:0000256" key="4">
    <source>
        <dbReference type="ARBA" id="ARBA00023014"/>
    </source>
</evidence>
<keyword evidence="8" id="KW-1185">Reference proteome</keyword>
<dbReference type="GO" id="GO:0046872">
    <property type="term" value="F:metal ion binding"/>
    <property type="evidence" value="ECO:0007669"/>
    <property type="project" value="UniProtKB-KW"/>
</dbReference>
<evidence type="ECO:0000256" key="1">
    <source>
        <dbReference type="ARBA" id="ARBA00022691"/>
    </source>
</evidence>
<dbReference type="AlphaFoldDB" id="A0A7C8BQM6"/>
<evidence type="ECO:0000313" key="8">
    <source>
        <dbReference type="Proteomes" id="UP000479639"/>
    </source>
</evidence>
<evidence type="ECO:0000313" key="7">
    <source>
        <dbReference type="EMBL" id="KAB1642124.1"/>
    </source>
</evidence>
<dbReference type="EMBL" id="WAJS01000032">
    <property type="protein sequence ID" value="KAB1642124.1"/>
    <property type="molecule type" value="Genomic_DNA"/>
</dbReference>
<name>A0A7C8BQM6_9ACTN</name>
<organism evidence="7 8">
    <name type="scientific">Adlercreutzia muris</name>
    <dbReference type="NCBI Taxonomy" id="1796610"/>
    <lineage>
        <taxon>Bacteria</taxon>
        <taxon>Bacillati</taxon>
        <taxon>Actinomycetota</taxon>
        <taxon>Coriobacteriia</taxon>
        <taxon>Eggerthellales</taxon>
        <taxon>Eggerthellaceae</taxon>
        <taxon>Adlercreutzia</taxon>
    </lineage>
</organism>
<gene>
    <name evidence="7" type="ORF">F8D48_09530</name>
</gene>
<sequence length="426" mass="47380">MKEHLKKVLPLPAKSTRTEFKKTHEGLDGLRESINGFEMEARSAARAYEGLSDNVRAALTLADQSAADIRSRFDVVEAMEADCAQVLAAQESALGAVQESVSVVHEDTERSFKTLAERIQAIERQLKTAATDRGNIKSTVAGLGSRLWANERSSVMAAAATMPRQFIEHLDYHVVDHCNLNCVCCSTYSPIAKERFADISQFGDDLRLLQSAVGENVLRLHLLGGEPLLHPEIEGFLVVAREVFPGARIDVTSNGVLVSKMPDSFWETMRKCDIDLKYTRYPISLDYDAMVEHARERGVFAYSAGDEISCFRRIPLNPRGTSNVHQTYLRCPYIDCPQLREGRLCRCPASAYSDILNDAMVESGHIARFKLNAADCLELHGGLSAQDVFDFLSRPIPFCQYCDMGKVDNAVPWGPSSREIAEWVDL</sequence>
<dbReference type="PANTHER" id="PTHR11228">
    <property type="entry name" value="RADICAL SAM DOMAIN PROTEIN"/>
    <property type="match status" value="1"/>
</dbReference>
<dbReference type="InterPro" id="IPR050377">
    <property type="entry name" value="Radical_SAM_PqqE_MftC-like"/>
</dbReference>
<accession>A0A7C8BQM6</accession>
<keyword evidence="2" id="KW-0479">Metal-binding</keyword>
<dbReference type="GO" id="GO:0051536">
    <property type="term" value="F:iron-sulfur cluster binding"/>
    <property type="evidence" value="ECO:0007669"/>
    <property type="project" value="UniProtKB-KW"/>
</dbReference>
<evidence type="ECO:0000256" key="2">
    <source>
        <dbReference type="ARBA" id="ARBA00022723"/>
    </source>
</evidence>
<evidence type="ECO:0000256" key="5">
    <source>
        <dbReference type="SAM" id="Coils"/>
    </source>
</evidence>
<feature type="domain" description="Radical SAM core" evidence="6">
    <location>
        <begin position="175"/>
        <end position="286"/>
    </location>
</feature>
<dbReference type="Proteomes" id="UP000479639">
    <property type="component" value="Unassembled WGS sequence"/>
</dbReference>
<keyword evidence="4" id="KW-0411">Iron-sulfur</keyword>
<evidence type="ECO:0000259" key="6">
    <source>
        <dbReference type="Pfam" id="PF04055"/>
    </source>
</evidence>
<dbReference type="InterPro" id="IPR058240">
    <property type="entry name" value="rSAM_sf"/>
</dbReference>
<reference evidence="7 8" key="1">
    <citation type="submission" date="2019-09" db="EMBL/GenBank/DDBJ databases">
        <title>Whole genome shotgun sequencing (WGS) of Ellagibacter isourolithinifaciens DSM 104140(T) and Adlercreutzia muris DSM 29508(T).</title>
        <authorList>
            <person name="Stoll D.A."/>
            <person name="Danylec N."/>
            <person name="Huch M."/>
        </authorList>
    </citation>
    <scope>NUCLEOTIDE SEQUENCE [LARGE SCALE GENOMIC DNA]</scope>
    <source>
        <strain evidence="7 8">DSM 29508</strain>
    </source>
</reference>
<dbReference type="CDD" id="cd01335">
    <property type="entry name" value="Radical_SAM"/>
    <property type="match status" value="1"/>
</dbReference>
<dbReference type="PANTHER" id="PTHR11228:SF7">
    <property type="entry name" value="PQQA PEPTIDE CYCLASE"/>
    <property type="match status" value="1"/>
</dbReference>
<proteinExistence type="predicted"/>
<dbReference type="SFLD" id="SFLDS00029">
    <property type="entry name" value="Radical_SAM"/>
    <property type="match status" value="1"/>
</dbReference>
<dbReference type="InterPro" id="IPR013785">
    <property type="entry name" value="Aldolase_TIM"/>
</dbReference>
<evidence type="ECO:0000256" key="3">
    <source>
        <dbReference type="ARBA" id="ARBA00023004"/>
    </source>
</evidence>
<keyword evidence="1" id="KW-0949">S-adenosyl-L-methionine</keyword>
<dbReference type="InterPro" id="IPR007197">
    <property type="entry name" value="rSAM"/>
</dbReference>
<keyword evidence="5" id="KW-0175">Coiled coil</keyword>
<protein>
    <submittedName>
        <fullName evidence="7">Radical SAM protein</fullName>
    </submittedName>
</protein>
<dbReference type="GO" id="GO:0003824">
    <property type="term" value="F:catalytic activity"/>
    <property type="evidence" value="ECO:0007669"/>
    <property type="project" value="InterPro"/>
</dbReference>
<comment type="caution">
    <text evidence="7">The sequence shown here is derived from an EMBL/GenBank/DDBJ whole genome shotgun (WGS) entry which is preliminary data.</text>
</comment>
<feature type="coiled-coil region" evidence="5">
    <location>
        <begin position="105"/>
        <end position="132"/>
    </location>
</feature>
<dbReference type="Gene3D" id="3.20.20.70">
    <property type="entry name" value="Aldolase class I"/>
    <property type="match status" value="1"/>
</dbReference>
<keyword evidence="3" id="KW-0408">Iron</keyword>
<dbReference type="RefSeq" id="WP_151431577.1">
    <property type="nucleotide sequence ID" value="NZ_JANJZI010000019.1"/>
</dbReference>
<dbReference type="SUPFAM" id="SSF102114">
    <property type="entry name" value="Radical SAM enzymes"/>
    <property type="match status" value="1"/>
</dbReference>